<name>A0AAD8M8N3_9APIA</name>
<dbReference type="InterPro" id="IPR029063">
    <property type="entry name" value="SAM-dependent_MTases_sf"/>
</dbReference>
<dbReference type="PANTHER" id="PTHR14614:SF132">
    <property type="entry name" value="PROTEIN-LYSINE METHYLTRANSFERASE C42C1.13"/>
    <property type="match status" value="1"/>
</dbReference>
<organism evidence="1 2">
    <name type="scientific">Heracleum sosnowskyi</name>
    <dbReference type="NCBI Taxonomy" id="360622"/>
    <lineage>
        <taxon>Eukaryota</taxon>
        <taxon>Viridiplantae</taxon>
        <taxon>Streptophyta</taxon>
        <taxon>Embryophyta</taxon>
        <taxon>Tracheophyta</taxon>
        <taxon>Spermatophyta</taxon>
        <taxon>Magnoliopsida</taxon>
        <taxon>eudicotyledons</taxon>
        <taxon>Gunneridae</taxon>
        <taxon>Pentapetalae</taxon>
        <taxon>asterids</taxon>
        <taxon>campanulids</taxon>
        <taxon>Apiales</taxon>
        <taxon>Apiaceae</taxon>
        <taxon>Apioideae</taxon>
        <taxon>apioid superclade</taxon>
        <taxon>Tordylieae</taxon>
        <taxon>Tordyliinae</taxon>
        <taxon>Heracleum</taxon>
    </lineage>
</organism>
<dbReference type="Proteomes" id="UP001237642">
    <property type="component" value="Unassembled WGS sequence"/>
</dbReference>
<protein>
    <submittedName>
        <fullName evidence="1">Uncharacterized protein</fullName>
    </submittedName>
</protein>
<gene>
    <name evidence="1" type="ORF">POM88_039133</name>
</gene>
<dbReference type="AlphaFoldDB" id="A0AAD8M8N3"/>
<reference evidence="1" key="1">
    <citation type="submission" date="2023-02" db="EMBL/GenBank/DDBJ databases">
        <title>Genome of toxic invasive species Heracleum sosnowskyi carries increased number of genes despite the absence of recent whole-genome duplications.</title>
        <authorList>
            <person name="Schelkunov M."/>
            <person name="Shtratnikova V."/>
            <person name="Makarenko M."/>
            <person name="Klepikova A."/>
            <person name="Omelchenko D."/>
            <person name="Novikova G."/>
            <person name="Obukhova E."/>
            <person name="Bogdanov V."/>
            <person name="Penin A."/>
            <person name="Logacheva M."/>
        </authorList>
    </citation>
    <scope>NUCLEOTIDE SEQUENCE</scope>
    <source>
        <strain evidence="1">Hsosn_3</strain>
        <tissue evidence="1">Leaf</tissue>
    </source>
</reference>
<accession>A0AAD8M8N3</accession>
<reference evidence="1" key="2">
    <citation type="submission" date="2023-05" db="EMBL/GenBank/DDBJ databases">
        <authorList>
            <person name="Schelkunov M.I."/>
        </authorList>
    </citation>
    <scope>NUCLEOTIDE SEQUENCE</scope>
    <source>
        <strain evidence="1">Hsosn_3</strain>
        <tissue evidence="1">Leaf</tissue>
    </source>
</reference>
<sequence length="126" mass="14597">MGQNGGQVEVAALGWGVVEEMEAMKEKDEYDIIMGSDVVYHDHLYEPLLQTLKFFLLGEQTKEMVFVMSHLKRWKKESVFFKKAKKDFDVEVIHKHDPCNGSRVGVLVYTFARKNKKKKVEVAECK</sequence>
<dbReference type="Pfam" id="PF10294">
    <property type="entry name" value="Methyltransf_16"/>
    <property type="match status" value="1"/>
</dbReference>
<dbReference type="EMBL" id="JAUIZM010000009">
    <property type="protein sequence ID" value="KAK1363572.1"/>
    <property type="molecule type" value="Genomic_DNA"/>
</dbReference>
<evidence type="ECO:0000313" key="1">
    <source>
        <dbReference type="EMBL" id="KAK1363572.1"/>
    </source>
</evidence>
<keyword evidence="2" id="KW-1185">Reference proteome</keyword>
<dbReference type="InterPro" id="IPR019410">
    <property type="entry name" value="Methyltransf_16"/>
</dbReference>
<comment type="caution">
    <text evidence="1">The sequence shown here is derived from an EMBL/GenBank/DDBJ whole genome shotgun (WGS) entry which is preliminary data.</text>
</comment>
<proteinExistence type="predicted"/>
<evidence type="ECO:0000313" key="2">
    <source>
        <dbReference type="Proteomes" id="UP001237642"/>
    </source>
</evidence>
<dbReference type="Gene3D" id="3.40.50.150">
    <property type="entry name" value="Vaccinia Virus protein VP39"/>
    <property type="match status" value="1"/>
</dbReference>
<dbReference type="PANTHER" id="PTHR14614">
    <property type="entry name" value="HEPATOCELLULAR CARCINOMA-ASSOCIATED ANTIGEN"/>
    <property type="match status" value="1"/>
</dbReference>